<dbReference type="Pfam" id="PF00085">
    <property type="entry name" value="Thioredoxin"/>
    <property type="match status" value="1"/>
</dbReference>
<dbReference type="InterPro" id="IPR017937">
    <property type="entry name" value="Thioredoxin_CS"/>
</dbReference>
<evidence type="ECO:0000313" key="4">
    <source>
        <dbReference type="EMBL" id="KAK1738399.1"/>
    </source>
</evidence>
<dbReference type="InterPro" id="IPR036249">
    <property type="entry name" value="Thioredoxin-like_sf"/>
</dbReference>
<keyword evidence="2" id="KW-1133">Transmembrane helix</keyword>
<keyword evidence="2" id="KW-0472">Membrane</keyword>
<evidence type="ECO:0000313" key="5">
    <source>
        <dbReference type="Proteomes" id="UP001224775"/>
    </source>
</evidence>
<dbReference type="PROSITE" id="PS00194">
    <property type="entry name" value="THIOREDOXIN_1"/>
    <property type="match status" value="1"/>
</dbReference>
<protein>
    <submittedName>
        <fullName evidence="4">Protein disulfide isomerase family protein</fullName>
        <ecNumber evidence="4">5.3.4.1</ecNumber>
    </submittedName>
</protein>
<dbReference type="InterPro" id="IPR013766">
    <property type="entry name" value="Thioredoxin_domain"/>
</dbReference>
<reference evidence="4" key="1">
    <citation type="submission" date="2023-06" db="EMBL/GenBank/DDBJ databases">
        <title>Survivors Of The Sea: Transcriptome response of Skeletonema marinoi to long-term dormancy.</title>
        <authorList>
            <person name="Pinder M.I.M."/>
            <person name="Kourtchenko O."/>
            <person name="Robertson E.K."/>
            <person name="Larsson T."/>
            <person name="Maumus F."/>
            <person name="Osuna-Cruz C.M."/>
            <person name="Vancaester E."/>
            <person name="Stenow R."/>
            <person name="Vandepoele K."/>
            <person name="Ploug H."/>
            <person name="Bruchert V."/>
            <person name="Godhe A."/>
            <person name="Topel M."/>
        </authorList>
    </citation>
    <scope>NUCLEOTIDE SEQUENCE</scope>
    <source>
        <strain evidence="4">R05AC</strain>
    </source>
</reference>
<dbReference type="EC" id="5.3.4.1" evidence="4"/>
<dbReference type="Proteomes" id="UP001224775">
    <property type="component" value="Unassembled WGS sequence"/>
</dbReference>
<dbReference type="PANTHER" id="PTHR45672:SF11">
    <property type="entry name" value="PROTEIN DISULFIDE-ISOMERASE C17H9.14C"/>
    <property type="match status" value="1"/>
</dbReference>
<evidence type="ECO:0000256" key="1">
    <source>
        <dbReference type="ARBA" id="ARBA00006347"/>
    </source>
</evidence>
<name>A0AAD8Y2F5_9STRA</name>
<dbReference type="PRINTS" id="PR00421">
    <property type="entry name" value="THIOREDOXIN"/>
</dbReference>
<evidence type="ECO:0000259" key="3">
    <source>
        <dbReference type="PROSITE" id="PS51352"/>
    </source>
</evidence>
<accession>A0AAD8Y2F5</accession>
<dbReference type="Gene3D" id="3.40.30.10">
    <property type="entry name" value="Glutaredoxin"/>
    <property type="match status" value="1"/>
</dbReference>
<dbReference type="SUPFAM" id="SSF52833">
    <property type="entry name" value="Thioredoxin-like"/>
    <property type="match status" value="1"/>
</dbReference>
<comment type="caution">
    <text evidence="4">The sequence shown here is derived from an EMBL/GenBank/DDBJ whole genome shotgun (WGS) entry which is preliminary data.</text>
</comment>
<dbReference type="InterPro" id="IPR051063">
    <property type="entry name" value="PDI"/>
</dbReference>
<dbReference type="GO" id="GO:0003756">
    <property type="term" value="F:protein disulfide isomerase activity"/>
    <property type="evidence" value="ECO:0007669"/>
    <property type="project" value="UniProtKB-EC"/>
</dbReference>
<keyword evidence="4" id="KW-0413">Isomerase</keyword>
<feature type="transmembrane region" description="Helical" evidence="2">
    <location>
        <begin position="214"/>
        <end position="239"/>
    </location>
</feature>
<evidence type="ECO:0000256" key="2">
    <source>
        <dbReference type="SAM" id="Phobius"/>
    </source>
</evidence>
<feature type="domain" description="Thioredoxin" evidence="3">
    <location>
        <begin position="43"/>
        <end position="162"/>
    </location>
</feature>
<gene>
    <name evidence="4" type="ORF">QTG54_011068</name>
</gene>
<comment type="similarity">
    <text evidence="1">Belongs to the protein disulfide isomerase family.</text>
</comment>
<dbReference type="PROSITE" id="PS51352">
    <property type="entry name" value="THIOREDOXIN_2"/>
    <property type="match status" value="1"/>
</dbReference>
<proteinExistence type="inferred from homology"/>
<sequence>MLEIINHRWIKTLDPPASHTYPPTMKSFITNTLFVTLLATILSLAPTSAAVIDLTDASFEHQTQSSTGQTTGKWLVKFYAPWCGHCKSLAPTWEDLSDRLQESDVGDVIIAKVDCTKEKEVCNRFKIKGFPSLKYFADRKMFTYKGARNIDALYDFVTEGYKSTLQDTIPPVPSMYEKTVKEMRKKFNKFAKDNEQLQYLLTDFEHIISFRKNAAAGLLVMGVIVGFWLGIIVSLLAFGKGNEKKVKSKSKNE</sequence>
<dbReference type="CDD" id="cd02961">
    <property type="entry name" value="PDI_a_family"/>
    <property type="match status" value="1"/>
</dbReference>
<dbReference type="PANTHER" id="PTHR45672">
    <property type="entry name" value="PROTEIN DISULFIDE-ISOMERASE C17H9.14C-RELATED"/>
    <property type="match status" value="1"/>
</dbReference>
<keyword evidence="2" id="KW-0812">Transmembrane</keyword>
<keyword evidence="5" id="KW-1185">Reference proteome</keyword>
<dbReference type="EMBL" id="JATAAI010000021">
    <property type="protein sequence ID" value="KAK1738399.1"/>
    <property type="molecule type" value="Genomic_DNA"/>
</dbReference>
<dbReference type="AlphaFoldDB" id="A0AAD8Y2F5"/>
<dbReference type="GO" id="GO:0006457">
    <property type="term" value="P:protein folding"/>
    <property type="evidence" value="ECO:0007669"/>
    <property type="project" value="TreeGrafter"/>
</dbReference>
<dbReference type="GO" id="GO:0005783">
    <property type="term" value="C:endoplasmic reticulum"/>
    <property type="evidence" value="ECO:0007669"/>
    <property type="project" value="TreeGrafter"/>
</dbReference>
<organism evidence="4 5">
    <name type="scientific">Skeletonema marinoi</name>
    <dbReference type="NCBI Taxonomy" id="267567"/>
    <lineage>
        <taxon>Eukaryota</taxon>
        <taxon>Sar</taxon>
        <taxon>Stramenopiles</taxon>
        <taxon>Ochrophyta</taxon>
        <taxon>Bacillariophyta</taxon>
        <taxon>Coscinodiscophyceae</taxon>
        <taxon>Thalassiosirophycidae</taxon>
        <taxon>Thalassiosirales</taxon>
        <taxon>Skeletonemataceae</taxon>
        <taxon>Skeletonema</taxon>
        <taxon>Skeletonema marinoi-dohrnii complex</taxon>
    </lineage>
</organism>